<name>A0A1E1MLE4_RHYSE</name>
<proteinExistence type="predicted"/>
<dbReference type="Pfam" id="PF11951">
    <property type="entry name" value="Fungal_trans_2"/>
    <property type="match status" value="1"/>
</dbReference>
<feature type="region of interest" description="Disordered" evidence="1">
    <location>
        <begin position="40"/>
        <end position="68"/>
    </location>
</feature>
<dbReference type="InterPro" id="IPR021858">
    <property type="entry name" value="Fun_TF"/>
</dbReference>
<dbReference type="InterPro" id="IPR053178">
    <property type="entry name" value="Osmoadaptation_assoc"/>
</dbReference>
<dbReference type="PANTHER" id="PTHR38111">
    <property type="entry name" value="ZN(2)-C6 FUNGAL-TYPE DOMAIN-CONTAINING PROTEIN-RELATED"/>
    <property type="match status" value="1"/>
</dbReference>
<dbReference type="AlphaFoldDB" id="A0A1E1MLE4"/>
<dbReference type="EMBL" id="FJVC01000397">
    <property type="protein sequence ID" value="CZT49898.1"/>
    <property type="molecule type" value="Genomic_DNA"/>
</dbReference>
<protein>
    <recommendedName>
        <fullName evidence="4">Zn(2)-C6 fungal-type domain-containing protein</fullName>
    </recommendedName>
</protein>
<organism evidence="2 3">
    <name type="scientific">Rhynchosporium secalis</name>
    <name type="common">Barley scald fungus</name>
    <dbReference type="NCBI Taxonomy" id="38038"/>
    <lineage>
        <taxon>Eukaryota</taxon>
        <taxon>Fungi</taxon>
        <taxon>Dikarya</taxon>
        <taxon>Ascomycota</taxon>
        <taxon>Pezizomycotina</taxon>
        <taxon>Leotiomycetes</taxon>
        <taxon>Helotiales</taxon>
        <taxon>Ploettnerulaceae</taxon>
        <taxon>Rhynchosporium</taxon>
    </lineage>
</organism>
<gene>
    <name evidence="2" type="ORF">RSE6_10800</name>
</gene>
<evidence type="ECO:0000313" key="2">
    <source>
        <dbReference type="EMBL" id="CZT49898.1"/>
    </source>
</evidence>
<dbReference type="Proteomes" id="UP000177625">
    <property type="component" value="Unassembled WGS sequence"/>
</dbReference>
<sequence>MVNVGGRSKGYEEQPTCQRCRRSGLECPGPRTTATFIVGKVIKSRRSSKESEKDSDRSSDRGSETDLSPCLSDLPRKLLLSSNDFEIYLCYALKHLRRGDPIELTTRTITSTEMVIAPTVVTIDRGRISKGAVLSFAAIFFGTQHRQAEITRTGFAMYGKVLQRLNESLSDTAHNTNDDLINAVVTLSILELFATTGAGNYLKHMAGLERLFALRDPSLPVSYESAKMYRSVQQMILFAALRSKKASILAQPQWKKRLREHIVSPVEEQKQELFEVLADCTVILSAHEQIVGNFDMTTEINAYKLVKLKQHALNLLSQLSTWKKEWDSDIEQKVTELPFPPDQLDPEVMLLPFTTKLDYSSESIAIAMGLYNISLIHVLQLLALLTSPAAHLICDSTNRPQTPPHPTNDAHFLHDLPHFPNLWSHPPTADQSPPNPYLAAQVAPILNIARSVSYNLNTPHRTCSATFHWAAATLWIKVGGDDSVVGRYVWRQLLEKKHMLLETLRTLAA</sequence>
<reference evidence="3" key="1">
    <citation type="submission" date="2016-03" db="EMBL/GenBank/DDBJ databases">
        <authorList>
            <person name="Guldener U."/>
        </authorList>
    </citation>
    <scope>NUCLEOTIDE SEQUENCE [LARGE SCALE GENOMIC DNA]</scope>
</reference>
<evidence type="ECO:0000256" key="1">
    <source>
        <dbReference type="SAM" id="MobiDB-lite"/>
    </source>
</evidence>
<dbReference type="PANTHER" id="PTHR38111:SF2">
    <property type="entry name" value="FINGER DOMAIN PROTEIN, PUTATIVE (AFU_ORTHOLOGUE AFUA_1G01560)-RELATED"/>
    <property type="match status" value="1"/>
</dbReference>
<keyword evidence="3" id="KW-1185">Reference proteome</keyword>
<evidence type="ECO:0008006" key="4">
    <source>
        <dbReference type="Google" id="ProtNLM"/>
    </source>
</evidence>
<accession>A0A1E1MLE4</accession>
<evidence type="ECO:0000313" key="3">
    <source>
        <dbReference type="Proteomes" id="UP000177625"/>
    </source>
</evidence>
<feature type="compositionally biased region" description="Basic and acidic residues" evidence="1">
    <location>
        <begin position="47"/>
        <end position="64"/>
    </location>
</feature>